<comment type="caution">
    <text evidence="2">The sequence shown here is derived from an EMBL/GenBank/DDBJ whole genome shotgun (WGS) entry which is preliminary data.</text>
</comment>
<dbReference type="PATRIC" id="fig|242163.4.peg.4830"/>
<reference evidence="3" key="1">
    <citation type="submission" date="2015-06" db="EMBL/GenBank/DDBJ databases">
        <title>Comparative genomics of Burkholderia leaf nodule symbionts.</title>
        <authorList>
            <person name="Carlier A."/>
            <person name="Eberl L."/>
            <person name="Pinto-Carbo M."/>
        </authorList>
    </citation>
    <scope>NUCLEOTIDE SEQUENCE [LARGE SCALE GENOMIC DNA]</scope>
    <source>
        <strain evidence="3">UZHbot4</strain>
    </source>
</reference>
<keyword evidence="3" id="KW-1185">Reference proteome</keyword>
<sequence length="225" mass="23968">MLDFIAIAQQCAPTVAPQTLAAVAHVESSFNPYAIGVVGGKLERQPRSKAEAVATARELERLGYNFSLGAVQVNRYNLAKYGETYDTIFDLCRNLRAGAAILQDCFARAKPIYRNDQQALRAAFSCYYSGNYVTGFRQGYVQKVVLAASDDPNAIPVVPAIDKNASPAAPANASSGAVVLRARRIAPAERPAPAWAVRAVDAGAEKGGGLKYEATEDDGDKTPAD</sequence>
<dbReference type="OrthoDB" id="8565485at2"/>
<feature type="domain" description="Transglycosylase SLT" evidence="1">
    <location>
        <begin position="6"/>
        <end position="111"/>
    </location>
</feature>
<evidence type="ECO:0000313" key="2">
    <source>
        <dbReference type="EMBL" id="KND60956.1"/>
    </source>
</evidence>
<dbReference type="InterPro" id="IPR008258">
    <property type="entry name" value="Transglycosylase_SLT_dom_1"/>
</dbReference>
<organism evidence="2 3">
    <name type="scientific">Candidatus Burkholderia verschuerenii</name>
    <dbReference type="NCBI Taxonomy" id="242163"/>
    <lineage>
        <taxon>Bacteria</taxon>
        <taxon>Pseudomonadati</taxon>
        <taxon>Pseudomonadota</taxon>
        <taxon>Betaproteobacteria</taxon>
        <taxon>Burkholderiales</taxon>
        <taxon>Burkholderiaceae</taxon>
        <taxon>Burkholderia</taxon>
    </lineage>
</organism>
<evidence type="ECO:0000313" key="3">
    <source>
        <dbReference type="Proteomes" id="UP000036959"/>
    </source>
</evidence>
<dbReference type="SUPFAM" id="SSF53955">
    <property type="entry name" value="Lysozyme-like"/>
    <property type="match status" value="1"/>
</dbReference>
<dbReference type="AlphaFoldDB" id="A0A0L0MF76"/>
<accession>A0A0L0MF76</accession>
<protein>
    <submittedName>
        <fullName evidence="2">Peptidoglycan hydrolase VirB1, involved in T-DNA transfer</fullName>
    </submittedName>
</protein>
<dbReference type="GO" id="GO:0016787">
    <property type="term" value="F:hydrolase activity"/>
    <property type="evidence" value="ECO:0007669"/>
    <property type="project" value="UniProtKB-KW"/>
</dbReference>
<dbReference type="Proteomes" id="UP000036959">
    <property type="component" value="Unassembled WGS sequence"/>
</dbReference>
<dbReference type="Gene3D" id="1.10.530.10">
    <property type="match status" value="1"/>
</dbReference>
<keyword evidence="2" id="KW-0378">Hydrolase</keyword>
<dbReference type="EMBL" id="LFJJ01000037">
    <property type="protein sequence ID" value="KND60956.1"/>
    <property type="molecule type" value="Genomic_DNA"/>
</dbReference>
<gene>
    <name evidence="2" type="ORF">BVER_00824</name>
</gene>
<proteinExistence type="predicted"/>
<dbReference type="CDD" id="cd16892">
    <property type="entry name" value="LT_VirB1-like"/>
    <property type="match status" value="1"/>
</dbReference>
<evidence type="ECO:0000259" key="1">
    <source>
        <dbReference type="Pfam" id="PF01464"/>
    </source>
</evidence>
<dbReference type="Pfam" id="PF01464">
    <property type="entry name" value="SLT"/>
    <property type="match status" value="1"/>
</dbReference>
<name>A0A0L0MF76_9BURK</name>
<dbReference type="InterPro" id="IPR023346">
    <property type="entry name" value="Lysozyme-like_dom_sf"/>
</dbReference>
<dbReference type="RefSeq" id="WP_050453100.1">
    <property type="nucleotide sequence ID" value="NZ_LFJJ01000037.1"/>
</dbReference>